<sequence>MRGAPKISSYPLPITCQKTSNHPLRLSPTSPLRLTGTNCRTRARSPAKNHPTMLTFHCFPLLPLELRQRIWELSMESRQIVYGKEPPSYYQCPWPASAPPPPLLQTCHESRGHLKRHYTKAFVTEMAPEKYTWVNFDIDTIYLVQHNLKNLHAECPMVRKIILLGIDSEMFFHFYHGLLWGMKHLETVDILHMESPGKVDDEWWTGWDSMMEAYYFRDDPVPFYTRILYPEYPPYEINPDNYLKVEREKRRKLLAEHPDWYETGFEISDSDDVVCGPNRFRTGYRRHVEG</sequence>
<dbReference type="RefSeq" id="XP_062787136.1">
    <property type="nucleotide sequence ID" value="XM_062931085.1"/>
</dbReference>
<evidence type="ECO:0000313" key="3">
    <source>
        <dbReference type="Proteomes" id="UP001322277"/>
    </source>
</evidence>
<accession>A0AAX4J3J3</accession>
<dbReference type="PANTHER" id="PTHR35910:SF1">
    <property type="entry name" value="2EXR DOMAIN-CONTAINING PROTEIN"/>
    <property type="match status" value="1"/>
</dbReference>
<dbReference type="KEGG" id="cdet:87951429"/>
<feature type="domain" description="2EXR" evidence="1">
    <location>
        <begin position="56"/>
        <end position="141"/>
    </location>
</feature>
<proteinExistence type="predicted"/>
<keyword evidence="3" id="KW-1185">Reference proteome</keyword>
<name>A0AAX4J3J3_9PEZI</name>
<protein>
    <submittedName>
        <fullName evidence="2">2EXR domain-containing protein</fullName>
    </submittedName>
</protein>
<dbReference type="PANTHER" id="PTHR35910">
    <property type="entry name" value="2EXR DOMAIN-CONTAINING PROTEIN"/>
    <property type="match status" value="1"/>
</dbReference>
<evidence type="ECO:0000259" key="1">
    <source>
        <dbReference type="Pfam" id="PF20150"/>
    </source>
</evidence>
<dbReference type="GeneID" id="87951429"/>
<organism evidence="2 3">
    <name type="scientific">Colletotrichum destructivum</name>
    <dbReference type="NCBI Taxonomy" id="34406"/>
    <lineage>
        <taxon>Eukaryota</taxon>
        <taxon>Fungi</taxon>
        <taxon>Dikarya</taxon>
        <taxon>Ascomycota</taxon>
        <taxon>Pezizomycotina</taxon>
        <taxon>Sordariomycetes</taxon>
        <taxon>Hypocreomycetidae</taxon>
        <taxon>Glomerellales</taxon>
        <taxon>Glomerellaceae</taxon>
        <taxon>Colletotrichum</taxon>
        <taxon>Colletotrichum destructivum species complex</taxon>
    </lineage>
</organism>
<evidence type="ECO:0000313" key="2">
    <source>
        <dbReference type="EMBL" id="WQF89915.1"/>
    </source>
</evidence>
<gene>
    <name evidence="2" type="ORF">CDEST_14929</name>
</gene>
<dbReference type="Proteomes" id="UP001322277">
    <property type="component" value="Chromosome 10"/>
</dbReference>
<dbReference type="Pfam" id="PF20150">
    <property type="entry name" value="2EXR"/>
    <property type="match status" value="1"/>
</dbReference>
<dbReference type="InterPro" id="IPR045518">
    <property type="entry name" value="2EXR"/>
</dbReference>
<reference evidence="3" key="1">
    <citation type="journal article" date="2023" name="bioRxiv">
        <title>Complete genome of the Medicago anthracnose fungus, Colletotrichum destructivum, reveals a mini-chromosome-like region within a core chromosome.</title>
        <authorList>
            <person name="Lapalu N."/>
            <person name="Simon A."/>
            <person name="Lu A."/>
            <person name="Plaumann P.-L."/>
            <person name="Amselem J."/>
            <person name="Pigne S."/>
            <person name="Auger A."/>
            <person name="Koch C."/>
            <person name="Dallery J.-F."/>
            <person name="O'Connell R.J."/>
        </authorList>
    </citation>
    <scope>NUCLEOTIDE SEQUENCE [LARGE SCALE GENOMIC DNA]</scope>
    <source>
        <strain evidence="3">CBS 520.97</strain>
    </source>
</reference>
<dbReference type="AlphaFoldDB" id="A0AAX4J3J3"/>
<dbReference type="EMBL" id="CP137314">
    <property type="protein sequence ID" value="WQF89915.1"/>
    <property type="molecule type" value="Genomic_DNA"/>
</dbReference>